<dbReference type="Proteomes" id="UP000053641">
    <property type="component" value="Unassembled WGS sequence"/>
</dbReference>
<keyword evidence="8 10" id="KW-0472">Membrane</keyword>
<evidence type="ECO:0000256" key="9">
    <source>
        <dbReference type="ARBA" id="ARBA00023157"/>
    </source>
</evidence>
<feature type="transmembrane region" description="Helical" evidence="10">
    <location>
        <begin position="352"/>
        <end position="374"/>
    </location>
</feature>
<evidence type="ECO:0000256" key="1">
    <source>
        <dbReference type="ARBA" id="ARBA00004651"/>
    </source>
</evidence>
<gene>
    <name evidence="12" type="ORF">N309_03792</name>
</gene>
<feature type="transmembrane region" description="Helical" evidence="10">
    <location>
        <begin position="119"/>
        <end position="141"/>
    </location>
</feature>
<feature type="non-terminal residue" evidence="12">
    <location>
        <position position="414"/>
    </location>
</feature>
<evidence type="ECO:0000313" key="13">
    <source>
        <dbReference type="Proteomes" id="UP000053641"/>
    </source>
</evidence>
<sequence length="414" mass="45177">GSSFGFSVFNLMNAIMGSGVLGLSYAMAHAGVVGFSILLLIVASLASYSVFLLLSMCIQTAVTSYEDIGLFAFGSPGKVLVATTIIIQNIGAMSSYLLIVKSELPGAVAGFLSGADESGSWYLDGRLLLLITSVCIVFPLALLPKIGFLGYTSSLSFFFMVYFALVAVIKKWSIPCPLPLNSAIENLQISNSTGECKAKLFHFSKESAYAIPTMAFSFLCHTSVLPIYCELQSPSKRRMQNVTVTGIGLSFLIYFISALFGYLTFYDKVDSELLQGYTRYLPHDTVIMTVKLAVLFAVILTVPLIHFPARKAVLMVFFSHLPVSWMCHILITLTLTTIVVLFAMYVPDIKHVFGVVGSTTSTCLLFVYPGVFYLKLNREDLISPQKLGACALVIFGICVGLLSLILIIFNWINQ</sequence>
<keyword evidence="4" id="KW-1003">Cell membrane</keyword>
<evidence type="ECO:0000256" key="10">
    <source>
        <dbReference type="SAM" id="Phobius"/>
    </source>
</evidence>
<comment type="subcellular location">
    <subcellularLocation>
        <location evidence="1">Cell membrane</location>
        <topology evidence="1">Multi-pass membrane protein</topology>
    </subcellularLocation>
</comment>
<feature type="transmembrane region" description="Helical" evidence="10">
    <location>
        <begin position="148"/>
        <end position="169"/>
    </location>
</feature>
<dbReference type="InterPro" id="IPR013057">
    <property type="entry name" value="AA_transpt_TM"/>
</dbReference>
<feature type="transmembrane region" description="Helical" evidence="10">
    <location>
        <begin position="386"/>
        <end position="412"/>
    </location>
</feature>
<dbReference type="GO" id="GO:0005886">
    <property type="term" value="C:plasma membrane"/>
    <property type="evidence" value="ECO:0007669"/>
    <property type="project" value="UniProtKB-SubCell"/>
</dbReference>
<name>A0A099YZH9_TINGU</name>
<evidence type="ECO:0000256" key="6">
    <source>
        <dbReference type="ARBA" id="ARBA00022970"/>
    </source>
</evidence>
<dbReference type="STRING" id="94827.A0A099YZH9"/>
<evidence type="ECO:0000256" key="4">
    <source>
        <dbReference type="ARBA" id="ARBA00022475"/>
    </source>
</evidence>
<keyword evidence="7 10" id="KW-1133">Transmembrane helix</keyword>
<evidence type="ECO:0000256" key="8">
    <source>
        <dbReference type="ARBA" id="ARBA00023136"/>
    </source>
</evidence>
<evidence type="ECO:0000259" key="11">
    <source>
        <dbReference type="Pfam" id="PF01490"/>
    </source>
</evidence>
<feature type="transmembrane region" description="Helical" evidence="10">
    <location>
        <begin position="7"/>
        <end position="27"/>
    </location>
</feature>
<keyword evidence="13" id="KW-1185">Reference proteome</keyword>
<keyword evidence="6" id="KW-0029">Amino-acid transport</keyword>
<accession>A0A099YZH9</accession>
<evidence type="ECO:0000256" key="2">
    <source>
        <dbReference type="ARBA" id="ARBA00008066"/>
    </source>
</evidence>
<dbReference type="AlphaFoldDB" id="A0A099YZH9"/>
<organism evidence="12 13">
    <name type="scientific">Tinamus guttatus</name>
    <name type="common">White-throated tinamou</name>
    <dbReference type="NCBI Taxonomy" id="94827"/>
    <lineage>
        <taxon>Eukaryota</taxon>
        <taxon>Metazoa</taxon>
        <taxon>Chordata</taxon>
        <taxon>Craniata</taxon>
        <taxon>Vertebrata</taxon>
        <taxon>Euteleostomi</taxon>
        <taxon>Archelosauria</taxon>
        <taxon>Archosauria</taxon>
        <taxon>Dinosauria</taxon>
        <taxon>Saurischia</taxon>
        <taxon>Theropoda</taxon>
        <taxon>Coelurosauria</taxon>
        <taxon>Aves</taxon>
        <taxon>Palaeognathae</taxon>
        <taxon>Tinamiformes</taxon>
        <taxon>Tinamidae</taxon>
        <taxon>Tinamus</taxon>
    </lineage>
</organism>
<feature type="domain" description="Amino acid transporter transmembrane" evidence="11">
    <location>
        <begin position="2"/>
        <end position="410"/>
    </location>
</feature>
<proteinExistence type="inferred from homology"/>
<protein>
    <submittedName>
        <fullName evidence="12">Putative sodium-coupled neutral amino acid transporter 6</fullName>
    </submittedName>
</protein>
<keyword evidence="5 10" id="KW-0812">Transmembrane</keyword>
<feature type="non-terminal residue" evidence="12">
    <location>
        <position position="1"/>
    </location>
</feature>
<dbReference type="EMBL" id="KL886534">
    <property type="protein sequence ID" value="KGL73920.1"/>
    <property type="molecule type" value="Genomic_DNA"/>
</dbReference>
<feature type="transmembrane region" description="Helical" evidence="10">
    <location>
        <begin position="325"/>
        <end position="346"/>
    </location>
</feature>
<feature type="transmembrane region" description="Helical" evidence="10">
    <location>
        <begin position="241"/>
        <end position="265"/>
    </location>
</feature>
<evidence type="ECO:0000256" key="3">
    <source>
        <dbReference type="ARBA" id="ARBA00022448"/>
    </source>
</evidence>
<evidence type="ECO:0000256" key="7">
    <source>
        <dbReference type="ARBA" id="ARBA00022989"/>
    </source>
</evidence>
<dbReference type="PANTHER" id="PTHR22950">
    <property type="entry name" value="AMINO ACID TRANSPORTER"/>
    <property type="match status" value="1"/>
</dbReference>
<feature type="transmembrane region" description="Helical" evidence="10">
    <location>
        <begin position="209"/>
        <end position="229"/>
    </location>
</feature>
<feature type="transmembrane region" description="Helical" evidence="10">
    <location>
        <begin position="79"/>
        <end position="99"/>
    </location>
</feature>
<dbReference type="Pfam" id="PF01490">
    <property type="entry name" value="Aa_trans"/>
    <property type="match status" value="1"/>
</dbReference>
<dbReference type="PANTHER" id="PTHR22950:SF366">
    <property type="entry name" value="SODIUM-COUPLED NEUTRAL AMINO ACID TRANSPORTER 6-RELATED"/>
    <property type="match status" value="1"/>
</dbReference>
<keyword evidence="9" id="KW-1015">Disulfide bond</keyword>
<dbReference type="GO" id="GO:0015186">
    <property type="term" value="F:L-glutamine transmembrane transporter activity"/>
    <property type="evidence" value="ECO:0007669"/>
    <property type="project" value="TreeGrafter"/>
</dbReference>
<feature type="transmembrane region" description="Helical" evidence="10">
    <location>
        <begin position="285"/>
        <end position="305"/>
    </location>
</feature>
<evidence type="ECO:0000313" key="12">
    <source>
        <dbReference type="EMBL" id="KGL73920.1"/>
    </source>
</evidence>
<feature type="transmembrane region" description="Helical" evidence="10">
    <location>
        <begin position="33"/>
        <end position="58"/>
    </location>
</feature>
<reference evidence="12 13" key="1">
    <citation type="submission" date="2014-06" db="EMBL/GenBank/DDBJ databases">
        <title>Genome evolution of avian class.</title>
        <authorList>
            <person name="Zhang G."/>
            <person name="Li C."/>
        </authorList>
    </citation>
    <scope>NUCLEOTIDE SEQUENCE [LARGE SCALE GENOMIC DNA]</scope>
    <source>
        <strain evidence="12">BGI_N309</strain>
    </source>
</reference>
<evidence type="ECO:0000256" key="5">
    <source>
        <dbReference type="ARBA" id="ARBA00022692"/>
    </source>
</evidence>
<keyword evidence="3" id="KW-0813">Transport</keyword>
<comment type="similarity">
    <text evidence="2">Belongs to the amino acid/polyamine transporter 2 family.</text>
</comment>